<dbReference type="PANTHER" id="PTHR43569:SF2">
    <property type="entry name" value="AMIDOHYDROLASE-RELATED DOMAIN-CONTAINING PROTEIN"/>
    <property type="match status" value="1"/>
</dbReference>
<protein>
    <submittedName>
        <fullName evidence="3">L-fuconolactonase</fullName>
    </submittedName>
</protein>
<keyword evidence="4" id="KW-1185">Reference proteome</keyword>
<accession>A0ABY1NRP5</accession>
<comment type="caution">
    <text evidence="3">The sequence shown here is derived from an EMBL/GenBank/DDBJ whole genome shotgun (WGS) entry which is preliminary data.</text>
</comment>
<dbReference type="Pfam" id="PF04909">
    <property type="entry name" value="Amidohydro_2"/>
    <property type="match status" value="1"/>
</dbReference>
<comment type="similarity">
    <text evidence="1">Belongs to the metallo-dependent hydrolases superfamily.</text>
</comment>
<dbReference type="Proteomes" id="UP001157961">
    <property type="component" value="Unassembled WGS sequence"/>
</dbReference>
<evidence type="ECO:0000256" key="1">
    <source>
        <dbReference type="ARBA" id="ARBA00038310"/>
    </source>
</evidence>
<dbReference type="PANTHER" id="PTHR43569">
    <property type="entry name" value="AMIDOHYDROLASE"/>
    <property type="match status" value="1"/>
</dbReference>
<reference evidence="3 4" key="1">
    <citation type="submission" date="2017-05" db="EMBL/GenBank/DDBJ databases">
        <authorList>
            <person name="Varghese N."/>
            <person name="Submissions S."/>
        </authorList>
    </citation>
    <scope>NUCLEOTIDE SEQUENCE [LARGE SCALE GENOMIC DNA]</scope>
    <source>
        <strain evidence="3 4">DSM 29734</strain>
    </source>
</reference>
<proteinExistence type="inferred from homology"/>
<dbReference type="RefSeq" id="WP_283425535.1">
    <property type="nucleotide sequence ID" value="NZ_FXTY01000003.1"/>
</dbReference>
<dbReference type="SUPFAM" id="SSF51556">
    <property type="entry name" value="Metallo-dependent hydrolases"/>
    <property type="match status" value="1"/>
</dbReference>
<dbReference type="InterPro" id="IPR052350">
    <property type="entry name" value="Metallo-dep_Lactonases"/>
</dbReference>
<dbReference type="InterPro" id="IPR032466">
    <property type="entry name" value="Metal_Hydrolase"/>
</dbReference>
<evidence type="ECO:0000313" key="3">
    <source>
        <dbReference type="EMBL" id="SMP16524.1"/>
    </source>
</evidence>
<sequence length="286" mass="31899">MIIDSHQHFWKLARGDYPWPNETVAGIFRDFEPADLAPLLTKSDVDRTVLVQATDTVAETEFLLRIADEVPWVAGVVGWADLNASDAIEVIDRLNQHPALKGLRPMLQNIPDTEWILQDTVGSALSHMAHLGLCFDALIQPRHLAAIEQIARQNPTLKIVIDHIAKPKMGGGQLADEDWVAGMRRLAELPNVYCKLSGLVTEIGPAWTMSDLAPFATHVLQVFGPEKVLFGSDWPVVNLASTYMGWREIVDRLLADLSQEDLARIMGLNAEVFYDLCRTTTKGKQW</sequence>
<dbReference type="EMBL" id="FXTY01000003">
    <property type="protein sequence ID" value="SMP16524.1"/>
    <property type="molecule type" value="Genomic_DNA"/>
</dbReference>
<evidence type="ECO:0000259" key="2">
    <source>
        <dbReference type="Pfam" id="PF04909"/>
    </source>
</evidence>
<dbReference type="InterPro" id="IPR006680">
    <property type="entry name" value="Amidohydro-rel"/>
</dbReference>
<feature type="domain" description="Amidohydrolase-related" evidence="2">
    <location>
        <begin position="3"/>
        <end position="276"/>
    </location>
</feature>
<name>A0ABY1NRP5_9RHOB</name>
<organism evidence="3 4">
    <name type="scientific">Shimia sagamensis</name>
    <dbReference type="NCBI Taxonomy" id="1566352"/>
    <lineage>
        <taxon>Bacteria</taxon>
        <taxon>Pseudomonadati</taxon>
        <taxon>Pseudomonadota</taxon>
        <taxon>Alphaproteobacteria</taxon>
        <taxon>Rhodobacterales</taxon>
        <taxon>Roseobacteraceae</taxon>
    </lineage>
</organism>
<gene>
    <name evidence="3" type="ORF">SAMN06265373_10367</name>
</gene>
<evidence type="ECO:0000313" key="4">
    <source>
        <dbReference type="Proteomes" id="UP001157961"/>
    </source>
</evidence>
<dbReference type="Gene3D" id="3.20.20.140">
    <property type="entry name" value="Metal-dependent hydrolases"/>
    <property type="match status" value="1"/>
</dbReference>